<sequence>MPLIDSPFKRVAVDLVGPISPPSEDGHRYILTLVDYATRYPEAVPLKKIDTPTVAEALVDMFSRLGIPEEILSDRGTQFISDCMEEVNRLLSIHRLTTTPYHPMCNGLVEKFNGTLKSMLKKLCAEQPRSWNRYINALLFAYREVPQDSTGFSPFELLYGRTVRGPMHILKELWTKEVDAPEVKNSYQYVFELREKLEDTLRMAREEWSRMY</sequence>
<dbReference type="InterPro" id="IPR050951">
    <property type="entry name" value="Retrovirus_Pol_polyprotein"/>
</dbReference>
<dbReference type="EMBL" id="JACVVK020000212">
    <property type="protein sequence ID" value="KAK7484343.1"/>
    <property type="molecule type" value="Genomic_DNA"/>
</dbReference>
<comment type="caution">
    <text evidence="2">The sequence shown here is derived from an EMBL/GenBank/DDBJ whole genome shotgun (WGS) entry which is preliminary data.</text>
</comment>
<organism evidence="2 3">
    <name type="scientific">Batillaria attramentaria</name>
    <dbReference type="NCBI Taxonomy" id="370345"/>
    <lineage>
        <taxon>Eukaryota</taxon>
        <taxon>Metazoa</taxon>
        <taxon>Spiralia</taxon>
        <taxon>Lophotrochozoa</taxon>
        <taxon>Mollusca</taxon>
        <taxon>Gastropoda</taxon>
        <taxon>Caenogastropoda</taxon>
        <taxon>Sorbeoconcha</taxon>
        <taxon>Cerithioidea</taxon>
        <taxon>Batillariidae</taxon>
        <taxon>Batillaria</taxon>
    </lineage>
</organism>
<dbReference type="PANTHER" id="PTHR37984:SF15">
    <property type="entry name" value="INTEGRASE CATALYTIC DOMAIN-CONTAINING PROTEIN"/>
    <property type="match status" value="1"/>
</dbReference>
<dbReference type="Gene3D" id="3.30.420.10">
    <property type="entry name" value="Ribonuclease H-like superfamily/Ribonuclease H"/>
    <property type="match status" value="1"/>
</dbReference>
<dbReference type="InterPro" id="IPR012337">
    <property type="entry name" value="RNaseH-like_sf"/>
</dbReference>
<dbReference type="SUPFAM" id="SSF53098">
    <property type="entry name" value="Ribonuclease H-like"/>
    <property type="match status" value="1"/>
</dbReference>
<dbReference type="InterPro" id="IPR036397">
    <property type="entry name" value="RNaseH_sf"/>
</dbReference>
<evidence type="ECO:0000259" key="1">
    <source>
        <dbReference type="PROSITE" id="PS50994"/>
    </source>
</evidence>
<dbReference type="Proteomes" id="UP001519460">
    <property type="component" value="Unassembled WGS sequence"/>
</dbReference>
<dbReference type="InterPro" id="IPR001584">
    <property type="entry name" value="Integrase_cat-core"/>
</dbReference>
<dbReference type="FunFam" id="3.30.420.10:FF:000032">
    <property type="entry name" value="Retrovirus-related Pol polyprotein from transposon 297-like Protein"/>
    <property type="match status" value="1"/>
</dbReference>
<dbReference type="PANTHER" id="PTHR37984">
    <property type="entry name" value="PROTEIN CBG26694"/>
    <property type="match status" value="1"/>
</dbReference>
<protein>
    <recommendedName>
        <fullName evidence="1">Integrase catalytic domain-containing protein</fullName>
    </recommendedName>
</protein>
<dbReference type="PROSITE" id="PS50994">
    <property type="entry name" value="INTEGRASE"/>
    <property type="match status" value="1"/>
</dbReference>
<keyword evidence="3" id="KW-1185">Reference proteome</keyword>
<feature type="domain" description="Integrase catalytic" evidence="1">
    <location>
        <begin position="3"/>
        <end position="162"/>
    </location>
</feature>
<evidence type="ECO:0000313" key="2">
    <source>
        <dbReference type="EMBL" id="KAK7484343.1"/>
    </source>
</evidence>
<name>A0ABD0KB62_9CAEN</name>
<dbReference type="AlphaFoldDB" id="A0ABD0KB62"/>
<evidence type="ECO:0000313" key="3">
    <source>
        <dbReference type="Proteomes" id="UP001519460"/>
    </source>
</evidence>
<dbReference type="Pfam" id="PF00665">
    <property type="entry name" value="rve"/>
    <property type="match status" value="1"/>
</dbReference>
<accession>A0ABD0KB62</accession>
<gene>
    <name evidence="2" type="ORF">BaRGS_00024468</name>
</gene>
<proteinExistence type="predicted"/>
<reference evidence="2 3" key="1">
    <citation type="journal article" date="2023" name="Sci. Data">
        <title>Genome assembly of the Korean intertidal mud-creeper Batillaria attramentaria.</title>
        <authorList>
            <person name="Patra A.K."/>
            <person name="Ho P.T."/>
            <person name="Jun S."/>
            <person name="Lee S.J."/>
            <person name="Kim Y."/>
            <person name="Won Y.J."/>
        </authorList>
    </citation>
    <scope>NUCLEOTIDE SEQUENCE [LARGE SCALE GENOMIC DNA]</scope>
    <source>
        <strain evidence="2">Wonlab-2016</strain>
    </source>
</reference>